<protein>
    <submittedName>
        <fullName evidence="8">BTAD domain-containing putative transcriptional regulator</fullName>
    </submittedName>
</protein>
<dbReference type="SMART" id="SM00862">
    <property type="entry name" value="Trans_reg_C"/>
    <property type="match status" value="1"/>
</dbReference>
<comment type="similarity">
    <text evidence="1">Belongs to the AfsR/DnrI/RedD regulatory family.</text>
</comment>
<feature type="domain" description="OmpR/PhoB-type" evidence="7">
    <location>
        <begin position="1"/>
        <end position="88"/>
    </location>
</feature>
<dbReference type="PANTHER" id="PTHR35807">
    <property type="entry name" value="TRANSCRIPTIONAL REGULATOR REDD-RELATED"/>
    <property type="match status" value="1"/>
</dbReference>
<dbReference type="InterPro" id="IPR011990">
    <property type="entry name" value="TPR-like_helical_dom_sf"/>
</dbReference>
<sequence>MSARRGGAPVTLGPPQRRAVLALLLLARSQAVPVAVIRDRLWPTGAPATAIDAIQVHVHHLRRRLREHTPAGAPSAELVSYPGHSREQASYALRVDAEAVDALAFQRLADRGRELEGLRDLEGALRMCVAAQSHWRGEPLADLEPTPYVRAIRQGLVDLCQDVRTRAARLRMRTGAFSDAALDLQQLNLEHPGNDVIVELLSTALFLTGRRERALALLNEEVARCERQYARVPEQLLRQRELILSDALEEEW</sequence>
<evidence type="ECO:0000313" key="8">
    <source>
        <dbReference type="EMBL" id="WBP85400.1"/>
    </source>
</evidence>
<evidence type="ECO:0000256" key="1">
    <source>
        <dbReference type="ARBA" id="ARBA00005820"/>
    </source>
</evidence>
<dbReference type="PANTHER" id="PTHR35807:SF1">
    <property type="entry name" value="TRANSCRIPTIONAL REGULATOR REDD"/>
    <property type="match status" value="1"/>
</dbReference>
<gene>
    <name evidence="8" type="ORF">O1G21_05685</name>
</gene>
<evidence type="ECO:0000256" key="4">
    <source>
        <dbReference type="ARBA" id="ARBA00023125"/>
    </source>
</evidence>
<reference evidence="9" key="1">
    <citation type="submission" date="2022-12" db="EMBL/GenBank/DDBJ databases">
        <authorList>
            <person name="Mo P."/>
        </authorList>
    </citation>
    <scope>NUCLEOTIDE SEQUENCE [LARGE SCALE GENOMIC DNA]</scope>
    <source>
        <strain evidence="9">HUAS 3-15</strain>
    </source>
</reference>
<name>A0ABY7PYG5_9ACTN</name>
<keyword evidence="3" id="KW-0805">Transcription regulation</keyword>
<dbReference type="SMART" id="SM01043">
    <property type="entry name" value="BTAD"/>
    <property type="match status" value="1"/>
</dbReference>
<evidence type="ECO:0000256" key="6">
    <source>
        <dbReference type="PROSITE-ProRule" id="PRU01091"/>
    </source>
</evidence>
<organism evidence="8 9">
    <name type="scientific">Kitasatospora cathayae</name>
    <dbReference type="NCBI Taxonomy" id="3004092"/>
    <lineage>
        <taxon>Bacteria</taxon>
        <taxon>Bacillati</taxon>
        <taxon>Actinomycetota</taxon>
        <taxon>Actinomycetes</taxon>
        <taxon>Kitasatosporales</taxon>
        <taxon>Streptomycetaceae</taxon>
        <taxon>Kitasatospora</taxon>
    </lineage>
</organism>
<evidence type="ECO:0000259" key="7">
    <source>
        <dbReference type="PROSITE" id="PS51755"/>
    </source>
</evidence>
<feature type="DNA-binding region" description="OmpR/PhoB-type" evidence="6">
    <location>
        <begin position="1"/>
        <end position="88"/>
    </location>
</feature>
<dbReference type="EMBL" id="CP115450">
    <property type="protein sequence ID" value="WBP85400.1"/>
    <property type="molecule type" value="Genomic_DNA"/>
</dbReference>
<accession>A0ABY7PYG5</accession>
<keyword evidence="5" id="KW-0804">Transcription</keyword>
<dbReference type="InterPro" id="IPR036388">
    <property type="entry name" value="WH-like_DNA-bd_sf"/>
</dbReference>
<dbReference type="SUPFAM" id="SSF46894">
    <property type="entry name" value="C-terminal effector domain of the bipartite response regulators"/>
    <property type="match status" value="1"/>
</dbReference>
<keyword evidence="9" id="KW-1185">Reference proteome</keyword>
<dbReference type="RefSeq" id="WP_270141335.1">
    <property type="nucleotide sequence ID" value="NZ_CP115450.1"/>
</dbReference>
<dbReference type="Pfam" id="PF03704">
    <property type="entry name" value="BTAD"/>
    <property type="match status" value="1"/>
</dbReference>
<keyword evidence="4 6" id="KW-0238">DNA-binding</keyword>
<dbReference type="InterPro" id="IPR016032">
    <property type="entry name" value="Sig_transdc_resp-reg_C-effctor"/>
</dbReference>
<dbReference type="SUPFAM" id="SSF48452">
    <property type="entry name" value="TPR-like"/>
    <property type="match status" value="1"/>
</dbReference>
<evidence type="ECO:0000256" key="2">
    <source>
        <dbReference type="ARBA" id="ARBA00023012"/>
    </source>
</evidence>
<dbReference type="Gene3D" id="1.10.10.10">
    <property type="entry name" value="Winged helix-like DNA-binding domain superfamily/Winged helix DNA-binding domain"/>
    <property type="match status" value="1"/>
</dbReference>
<evidence type="ECO:0000256" key="5">
    <source>
        <dbReference type="ARBA" id="ARBA00023163"/>
    </source>
</evidence>
<dbReference type="InterPro" id="IPR005158">
    <property type="entry name" value="BTAD"/>
</dbReference>
<dbReference type="InterPro" id="IPR001867">
    <property type="entry name" value="OmpR/PhoB-type_DNA-bd"/>
</dbReference>
<evidence type="ECO:0000313" key="9">
    <source>
        <dbReference type="Proteomes" id="UP001212821"/>
    </source>
</evidence>
<dbReference type="PROSITE" id="PS51755">
    <property type="entry name" value="OMPR_PHOB"/>
    <property type="match status" value="1"/>
</dbReference>
<dbReference type="Gene3D" id="1.25.40.10">
    <property type="entry name" value="Tetratricopeptide repeat domain"/>
    <property type="match status" value="1"/>
</dbReference>
<dbReference type="InterPro" id="IPR051677">
    <property type="entry name" value="AfsR-DnrI-RedD_regulator"/>
</dbReference>
<keyword evidence="2" id="KW-0902">Two-component regulatory system</keyword>
<evidence type="ECO:0000256" key="3">
    <source>
        <dbReference type="ARBA" id="ARBA00023015"/>
    </source>
</evidence>
<dbReference type="Proteomes" id="UP001212821">
    <property type="component" value="Chromosome"/>
</dbReference>
<proteinExistence type="inferred from homology"/>